<feature type="domain" description="SUF system FeS cluster assembly SufBD core" evidence="2">
    <location>
        <begin position="193"/>
        <end position="422"/>
    </location>
</feature>
<dbReference type="Pfam" id="PF01458">
    <property type="entry name" value="SUFBD_core"/>
    <property type="match status" value="1"/>
</dbReference>
<evidence type="ECO:0000259" key="3">
    <source>
        <dbReference type="Pfam" id="PF19295"/>
    </source>
</evidence>
<dbReference type="InterPro" id="IPR037284">
    <property type="entry name" value="SUF_FeS_clus_asmbl_SufBD_sf"/>
</dbReference>
<dbReference type="Pfam" id="PF19295">
    <property type="entry name" value="SufBD_N"/>
    <property type="match status" value="1"/>
</dbReference>
<comment type="similarity">
    <text evidence="1">Belongs to the iron-sulfur cluster assembly SufBD family.</text>
</comment>
<dbReference type="GO" id="GO:0016226">
    <property type="term" value="P:iron-sulfur cluster assembly"/>
    <property type="evidence" value="ECO:0007669"/>
    <property type="project" value="InterPro"/>
</dbReference>
<accession>A0A8J8CH76</accession>
<dbReference type="InterPro" id="IPR011542">
    <property type="entry name" value="SUF_FeS_clus_asmbl_SufD"/>
</dbReference>
<organism evidence="4 5">
    <name type="scientific">Myxacorys almedinensis A</name>
    <dbReference type="NCBI Taxonomy" id="2690445"/>
    <lineage>
        <taxon>Bacteria</taxon>
        <taxon>Bacillati</taxon>
        <taxon>Cyanobacteriota</taxon>
        <taxon>Cyanophyceae</taxon>
        <taxon>Leptolyngbyales</taxon>
        <taxon>Leptolyngbyaceae</taxon>
        <taxon>Myxacorys</taxon>
        <taxon>Myxacorys almedinensis</taxon>
    </lineage>
</organism>
<dbReference type="AlphaFoldDB" id="A0A8J8CH76"/>
<dbReference type="PANTHER" id="PTHR43575:SF1">
    <property type="entry name" value="PROTEIN ABCI7, CHLOROPLASTIC"/>
    <property type="match status" value="1"/>
</dbReference>
<keyword evidence="5" id="KW-1185">Reference proteome</keyword>
<dbReference type="InterPro" id="IPR045595">
    <property type="entry name" value="SufBD_N"/>
</dbReference>
<evidence type="ECO:0000313" key="5">
    <source>
        <dbReference type="Proteomes" id="UP000646053"/>
    </source>
</evidence>
<dbReference type="EMBL" id="WVIE01000003">
    <property type="protein sequence ID" value="NDJ16354.1"/>
    <property type="molecule type" value="Genomic_DNA"/>
</dbReference>
<proteinExistence type="inferred from homology"/>
<name>A0A8J8CH76_9CYAN</name>
<dbReference type="SUPFAM" id="SSF101960">
    <property type="entry name" value="Stabilizer of iron transporter SufD"/>
    <property type="match status" value="1"/>
</dbReference>
<dbReference type="PANTHER" id="PTHR43575">
    <property type="entry name" value="PROTEIN ABCI7, CHLOROPLASTIC"/>
    <property type="match status" value="1"/>
</dbReference>
<dbReference type="InterPro" id="IPR000825">
    <property type="entry name" value="SUF_FeS_clus_asmbl_SufBD_core"/>
</dbReference>
<dbReference type="NCBIfam" id="TIGR01981">
    <property type="entry name" value="sufD"/>
    <property type="match status" value="1"/>
</dbReference>
<comment type="caution">
    <text evidence="4">The sequence shown here is derived from an EMBL/GenBank/DDBJ whole genome shotgun (WGS) entry which is preliminary data.</text>
</comment>
<evidence type="ECO:0000313" key="4">
    <source>
        <dbReference type="EMBL" id="NDJ16354.1"/>
    </source>
</evidence>
<dbReference type="Proteomes" id="UP000646053">
    <property type="component" value="Unassembled WGS sequence"/>
</dbReference>
<reference evidence="4" key="1">
    <citation type="submission" date="2019-12" db="EMBL/GenBank/DDBJ databases">
        <title>High-Quality draft genome sequences of three cyanobacteria isolated from the limestone walls of the Old Cathedral of Coimbra.</title>
        <authorList>
            <person name="Tiago I."/>
            <person name="Soares F."/>
            <person name="Portugal A."/>
        </authorList>
    </citation>
    <scope>NUCLEOTIDE SEQUENCE</scope>
    <source>
        <strain evidence="4">A</strain>
    </source>
</reference>
<gene>
    <name evidence="4" type="primary">sufD</name>
    <name evidence="4" type="ORF">GS601_03450</name>
</gene>
<sequence>MTIESIPVESTLSDVGNLGGTTKVNRADYLLGLLSLRGELPSELGRLQERRDRAFSLVHDRAIPTTRDEEWRFTDLSDLLRLQFQTRLPSEIGFPQLEDFLLPESTNSRLVFVDGVFAPALSAVDDLPDGVLVGNLVAGAELVPALPAYLANQPGGDEVFTALNTASFTDGAIAWVPKNSVVEAPIHLLFVSTTEALSHPRCLVVAQAGSCVTLIEEYVSLSEGRYFTNSVTEIYVEENAEVRHTRVQRDSVSAFHIGKTAVSQARDSRYTCTAVSLGAKLARHHLEIYQTGEQTDTTLNGLTLVDGDRVGDTHSLIALSQPYGTANQVNKTVVRDRAHAVFNGKVWVPKAAQMTNAAQLSRNLLLSPKARVDTKPQLEITADNVKCAHGATVSQLEDDEVFYLQSRGIPADQARKLLTYAFAIDVIDRISVSSLRDTLTRLIRVQTS</sequence>
<feature type="domain" description="SUF system FeS cluster assembly SufBD N-terminal" evidence="3">
    <location>
        <begin position="47"/>
        <end position="187"/>
    </location>
</feature>
<dbReference type="InterPro" id="IPR055346">
    <property type="entry name" value="Fe-S_cluster_assembly_SufBD"/>
</dbReference>
<dbReference type="RefSeq" id="WP_162421870.1">
    <property type="nucleotide sequence ID" value="NZ_WVIE01000003.1"/>
</dbReference>
<protein>
    <submittedName>
        <fullName evidence="4">Fe-S cluster assembly protein SufD</fullName>
    </submittedName>
</protein>
<evidence type="ECO:0000256" key="1">
    <source>
        <dbReference type="ARBA" id="ARBA00043967"/>
    </source>
</evidence>
<evidence type="ECO:0000259" key="2">
    <source>
        <dbReference type="Pfam" id="PF01458"/>
    </source>
</evidence>